<accession>A0A4Z2ISJ0</accession>
<keyword evidence="3" id="KW-1185">Reference proteome</keyword>
<reference evidence="2 3" key="1">
    <citation type="submission" date="2019-03" db="EMBL/GenBank/DDBJ databases">
        <title>First draft genome of Liparis tanakae, snailfish: a comprehensive survey of snailfish specific genes.</title>
        <authorList>
            <person name="Kim W."/>
            <person name="Song I."/>
            <person name="Jeong J.-H."/>
            <person name="Kim D."/>
            <person name="Kim S."/>
            <person name="Ryu S."/>
            <person name="Song J.Y."/>
            <person name="Lee S.K."/>
        </authorList>
    </citation>
    <scope>NUCLEOTIDE SEQUENCE [LARGE SCALE GENOMIC DNA]</scope>
    <source>
        <tissue evidence="2">Muscle</tissue>
    </source>
</reference>
<comment type="caution">
    <text evidence="2">The sequence shown here is derived from an EMBL/GenBank/DDBJ whole genome shotgun (WGS) entry which is preliminary data.</text>
</comment>
<gene>
    <name evidence="2" type="ORF">EYF80_008971</name>
</gene>
<organism evidence="2 3">
    <name type="scientific">Liparis tanakae</name>
    <name type="common">Tanaka's snailfish</name>
    <dbReference type="NCBI Taxonomy" id="230148"/>
    <lineage>
        <taxon>Eukaryota</taxon>
        <taxon>Metazoa</taxon>
        <taxon>Chordata</taxon>
        <taxon>Craniata</taxon>
        <taxon>Vertebrata</taxon>
        <taxon>Euteleostomi</taxon>
        <taxon>Actinopterygii</taxon>
        <taxon>Neopterygii</taxon>
        <taxon>Teleostei</taxon>
        <taxon>Neoteleostei</taxon>
        <taxon>Acanthomorphata</taxon>
        <taxon>Eupercaria</taxon>
        <taxon>Perciformes</taxon>
        <taxon>Cottioidei</taxon>
        <taxon>Cottales</taxon>
        <taxon>Liparidae</taxon>
        <taxon>Liparis</taxon>
    </lineage>
</organism>
<dbReference type="AlphaFoldDB" id="A0A4Z2ISJ0"/>
<dbReference type="Proteomes" id="UP000314294">
    <property type="component" value="Unassembled WGS sequence"/>
</dbReference>
<feature type="region of interest" description="Disordered" evidence="1">
    <location>
        <begin position="63"/>
        <end position="108"/>
    </location>
</feature>
<evidence type="ECO:0000313" key="3">
    <source>
        <dbReference type="Proteomes" id="UP000314294"/>
    </source>
</evidence>
<evidence type="ECO:0000313" key="2">
    <source>
        <dbReference type="EMBL" id="TNN80737.1"/>
    </source>
</evidence>
<sequence length="108" mass="12193">MAKEVKTKEVRDERPSMAVAEAQIAILKGATAIERHKIWGFGALKQTLTLGLQIVERLIVTTPEYTTRRRRGKRGEREEEGKDGGDDTGYNRGTRTWEEEGGNKGEYN</sequence>
<feature type="compositionally biased region" description="Basic and acidic residues" evidence="1">
    <location>
        <begin position="75"/>
        <end position="85"/>
    </location>
</feature>
<name>A0A4Z2ISJ0_9TELE</name>
<proteinExistence type="predicted"/>
<evidence type="ECO:0000256" key="1">
    <source>
        <dbReference type="SAM" id="MobiDB-lite"/>
    </source>
</evidence>
<protein>
    <submittedName>
        <fullName evidence="2">Uncharacterized protein</fullName>
    </submittedName>
</protein>
<dbReference type="EMBL" id="SRLO01000051">
    <property type="protein sequence ID" value="TNN80737.1"/>
    <property type="molecule type" value="Genomic_DNA"/>
</dbReference>
<feature type="compositionally biased region" description="Basic and acidic residues" evidence="1">
    <location>
        <begin position="95"/>
        <end position="108"/>
    </location>
</feature>